<dbReference type="GO" id="GO:0015031">
    <property type="term" value="P:protein transport"/>
    <property type="evidence" value="ECO:0007669"/>
    <property type="project" value="UniProtKB-KW"/>
</dbReference>
<keyword evidence="4" id="KW-0472">Membrane</keyword>
<dbReference type="InterPro" id="IPR004140">
    <property type="entry name" value="Exo70"/>
</dbReference>
<dbReference type="PANTHER" id="PTHR12542:SF180">
    <property type="entry name" value="EXOCYST SUBUNIT EXO70 FAMILY PROTEIN"/>
    <property type="match status" value="1"/>
</dbReference>
<dbReference type="SUPFAM" id="SSF74788">
    <property type="entry name" value="Cullin repeat-like"/>
    <property type="match status" value="1"/>
</dbReference>
<keyword evidence="3" id="KW-0268">Exocytosis</keyword>
<feature type="transmembrane region" description="Helical" evidence="4">
    <location>
        <begin position="17"/>
        <end position="36"/>
    </location>
</feature>
<dbReference type="Pfam" id="PF03081">
    <property type="entry name" value="Exo70_C"/>
    <property type="match status" value="1"/>
</dbReference>
<evidence type="ECO:0000259" key="5">
    <source>
        <dbReference type="Pfam" id="PF03081"/>
    </source>
</evidence>
<feature type="domain" description="Exocyst complex subunit Exo70 C-terminal" evidence="5">
    <location>
        <begin position="330"/>
        <end position="672"/>
    </location>
</feature>
<dbReference type="GO" id="GO:0006887">
    <property type="term" value="P:exocytosis"/>
    <property type="evidence" value="ECO:0007669"/>
    <property type="project" value="UniProtKB-KW"/>
</dbReference>
<sequence>MLSLLNRIQWLLQPWRIVGFVSCVVGVSCYAISSNFNHLLGHWNPLKISLYIICSTFFSIIVLFAKEWPRSSNPQIKAQFVFVVLMFTFIYTFFSNKEEVKKPDAYGPISFAAFTVMSWSVSRQTNHGFVSETLYFFLGELILELMKIINWWYVILGATFSYILIIIILRLSNRQHHLPTQAPYTSFRHALNQDPHDEGTSPLAAPQPPRVSEDIVHSFKLALKKLHQDNWRLAWELQNRLNRYLTDEIDKIPEETLNDHNFLVDEISPQVLLELHKTANLMILGQRERDCVDEYINSRIHFLEMCQSELRLDIFQLQQKENINEEEIIKKWIKLSSIAMRILFPNERRLCDRAFNISSISDNCFMQICTKLTKDLLSFADGVADRSQGQSGYLPNILQVLNTLNDQIIPAFDSLFSIQSNTSLRSETITVVNRLRLAIRDQHFKGLEDLICRDDRPIPRRGKTHKLTVEVLNRLRDAFEDRDILEPILRDYPKVLVSEGMSSVSAHIAWIIELLETHLEAKSNICWDGALGCFFLMTNVSYVKRNACKIELDTLLGDDWIQQQKDKFRQYLEDYQRSSWDTVLGFLKLDNGNLTAESMTEKLSLFNEHFYRIWHDQITWFDGGFETELREEIIESVCKILVPAYENFVAVFRDVLPEHADDYILYSASKFNDAFYGFFKGFDWY</sequence>
<dbReference type="AlphaFoldDB" id="A0A6P4AWB1"/>
<gene>
    <name evidence="7" type="primary">LOC107458239</name>
</gene>
<dbReference type="GO" id="GO:0005546">
    <property type="term" value="F:phosphatidylinositol-4,5-bisphosphate binding"/>
    <property type="evidence" value="ECO:0007669"/>
    <property type="project" value="InterPro"/>
</dbReference>
<dbReference type="PANTHER" id="PTHR12542">
    <property type="entry name" value="EXOCYST COMPLEX PROTEIN EXO70"/>
    <property type="match status" value="1"/>
</dbReference>
<feature type="transmembrane region" description="Helical" evidence="4">
    <location>
        <begin position="48"/>
        <end position="65"/>
    </location>
</feature>
<dbReference type="InterPro" id="IPR046364">
    <property type="entry name" value="Exo70_C"/>
</dbReference>
<keyword evidence="6" id="KW-1185">Reference proteome</keyword>
<accession>A0A6P4AWB1</accession>
<keyword evidence="4" id="KW-0812">Transmembrane</keyword>
<evidence type="ECO:0000313" key="6">
    <source>
        <dbReference type="Proteomes" id="UP000515211"/>
    </source>
</evidence>
<evidence type="ECO:0000256" key="2">
    <source>
        <dbReference type="ARBA" id="ARBA00022448"/>
    </source>
</evidence>
<protein>
    <recommendedName>
        <fullName evidence="3">Exocyst subunit Exo70 family protein</fullName>
    </recommendedName>
</protein>
<dbReference type="KEGG" id="adu:107458239"/>
<proteinExistence type="inferred from homology"/>
<evidence type="ECO:0000256" key="4">
    <source>
        <dbReference type="SAM" id="Phobius"/>
    </source>
</evidence>
<reference evidence="7" key="2">
    <citation type="submission" date="2025-08" db="UniProtKB">
        <authorList>
            <consortium name="RefSeq"/>
        </authorList>
    </citation>
    <scope>IDENTIFICATION</scope>
    <source>
        <tissue evidence="7">Whole plant</tissue>
    </source>
</reference>
<dbReference type="PROSITE" id="PS51257">
    <property type="entry name" value="PROKAR_LIPOPROTEIN"/>
    <property type="match status" value="1"/>
</dbReference>
<dbReference type="GeneID" id="107458239"/>
<dbReference type="Proteomes" id="UP000515211">
    <property type="component" value="Chromosome 7"/>
</dbReference>
<evidence type="ECO:0000313" key="7">
    <source>
        <dbReference type="RefSeq" id="XP_015931920.2"/>
    </source>
</evidence>
<keyword evidence="2 3" id="KW-0813">Transport</keyword>
<organism evidence="6 7">
    <name type="scientific">Arachis duranensis</name>
    <name type="common">Wild peanut</name>
    <dbReference type="NCBI Taxonomy" id="130453"/>
    <lineage>
        <taxon>Eukaryota</taxon>
        <taxon>Viridiplantae</taxon>
        <taxon>Streptophyta</taxon>
        <taxon>Embryophyta</taxon>
        <taxon>Tracheophyta</taxon>
        <taxon>Spermatophyta</taxon>
        <taxon>Magnoliopsida</taxon>
        <taxon>eudicotyledons</taxon>
        <taxon>Gunneridae</taxon>
        <taxon>Pentapetalae</taxon>
        <taxon>rosids</taxon>
        <taxon>fabids</taxon>
        <taxon>Fabales</taxon>
        <taxon>Fabaceae</taxon>
        <taxon>Papilionoideae</taxon>
        <taxon>50 kb inversion clade</taxon>
        <taxon>dalbergioids sensu lato</taxon>
        <taxon>Dalbergieae</taxon>
        <taxon>Pterocarpus clade</taxon>
        <taxon>Arachis</taxon>
    </lineage>
</organism>
<feature type="transmembrane region" description="Helical" evidence="4">
    <location>
        <begin position="77"/>
        <end position="94"/>
    </location>
</feature>
<comment type="similarity">
    <text evidence="1 3">Belongs to the EXO70 family.</text>
</comment>
<dbReference type="GO" id="GO:0000145">
    <property type="term" value="C:exocyst"/>
    <property type="evidence" value="ECO:0007669"/>
    <property type="project" value="InterPro"/>
</dbReference>
<dbReference type="RefSeq" id="XP_015931920.2">
    <property type="nucleotide sequence ID" value="XM_016076434.3"/>
</dbReference>
<keyword evidence="4" id="KW-1133">Transmembrane helix</keyword>
<reference evidence="6" key="1">
    <citation type="journal article" date="2016" name="Nat. Genet.">
        <title>The genome sequences of Arachis duranensis and Arachis ipaensis, the diploid ancestors of cultivated peanut.</title>
        <authorList>
            <person name="Bertioli D.J."/>
            <person name="Cannon S.B."/>
            <person name="Froenicke L."/>
            <person name="Huang G."/>
            <person name="Farmer A.D."/>
            <person name="Cannon E.K."/>
            <person name="Liu X."/>
            <person name="Gao D."/>
            <person name="Clevenger J."/>
            <person name="Dash S."/>
            <person name="Ren L."/>
            <person name="Moretzsohn M.C."/>
            <person name="Shirasawa K."/>
            <person name="Huang W."/>
            <person name="Vidigal B."/>
            <person name="Abernathy B."/>
            <person name="Chu Y."/>
            <person name="Niederhuth C.E."/>
            <person name="Umale P."/>
            <person name="Araujo A.C."/>
            <person name="Kozik A."/>
            <person name="Kim K.D."/>
            <person name="Burow M.D."/>
            <person name="Varshney R.K."/>
            <person name="Wang X."/>
            <person name="Zhang X."/>
            <person name="Barkley N."/>
            <person name="Guimaraes P.M."/>
            <person name="Isobe S."/>
            <person name="Guo B."/>
            <person name="Liao B."/>
            <person name="Stalker H.T."/>
            <person name="Schmitz R.J."/>
            <person name="Scheffler B.E."/>
            <person name="Leal-Bertioli S.C."/>
            <person name="Xun X."/>
            <person name="Jackson S.A."/>
            <person name="Michelmore R."/>
            <person name="Ozias-Akins P."/>
        </authorList>
    </citation>
    <scope>NUCLEOTIDE SEQUENCE [LARGE SCALE GENOMIC DNA]</scope>
    <source>
        <strain evidence="6">cv. V14167</strain>
    </source>
</reference>
<feature type="transmembrane region" description="Helical" evidence="4">
    <location>
        <begin position="151"/>
        <end position="171"/>
    </location>
</feature>
<evidence type="ECO:0000256" key="1">
    <source>
        <dbReference type="ARBA" id="ARBA00006756"/>
    </source>
</evidence>
<dbReference type="Gene3D" id="1.20.1280.170">
    <property type="entry name" value="Exocyst complex component Exo70"/>
    <property type="match status" value="1"/>
</dbReference>
<name>A0A6P4AWB1_ARADU</name>
<keyword evidence="3" id="KW-0653">Protein transport</keyword>
<dbReference type="InterPro" id="IPR016159">
    <property type="entry name" value="Cullin_repeat-like_dom_sf"/>
</dbReference>
<evidence type="ECO:0000256" key="3">
    <source>
        <dbReference type="RuleBase" id="RU365026"/>
    </source>
</evidence>
<comment type="function">
    <text evidence="3">Component of the exocyst complex.</text>
</comment>